<evidence type="ECO:0000256" key="5">
    <source>
        <dbReference type="ARBA" id="ARBA00022763"/>
    </source>
</evidence>
<dbReference type="InterPro" id="IPR011084">
    <property type="entry name" value="DRMBL"/>
</dbReference>
<comment type="caution">
    <text evidence="16">The sequence shown here is derived from an EMBL/GenBank/DDBJ whole genome shotgun (WGS) entry which is preliminary data.</text>
</comment>
<evidence type="ECO:0000256" key="1">
    <source>
        <dbReference type="ARBA" id="ARBA00004123"/>
    </source>
</evidence>
<comment type="similarity">
    <text evidence="2">Belongs to the DNA repair metallo-beta-lactamase (DRMBL) family.</text>
</comment>
<dbReference type="GO" id="GO:0004519">
    <property type="term" value="F:endonuclease activity"/>
    <property type="evidence" value="ECO:0007669"/>
    <property type="project" value="UniProtKB-KW"/>
</dbReference>
<comment type="subcellular location">
    <subcellularLocation>
        <location evidence="1">Nucleus</location>
    </subcellularLocation>
</comment>
<dbReference type="GO" id="GO:0006310">
    <property type="term" value="P:DNA recombination"/>
    <property type="evidence" value="ECO:0007669"/>
    <property type="project" value="UniProtKB-KW"/>
</dbReference>
<dbReference type="GO" id="GO:0036297">
    <property type="term" value="P:interstrand cross-link repair"/>
    <property type="evidence" value="ECO:0007669"/>
    <property type="project" value="TreeGrafter"/>
</dbReference>
<evidence type="ECO:0000256" key="9">
    <source>
        <dbReference type="ARBA" id="ARBA00023204"/>
    </source>
</evidence>
<dbReference type="Gene3D" id="3.60.15.10">
    <property type="entry name" value="Ribonuclease Z/Hydroxyacylglutathione hydrolase-like"/>
    <property type="match status" value="1"/>
</dbReference>
<keyword evidence="5" id="KW-0227">DNA damage</keyword>
<keyword evidence="6" id="KW-0378">Hydrolase</keyword>
<evidence type="ECO:0000256" key="6">
    <source>
        <dbReference type="ARBA" id="ARBA00022801"/>
    </source>
</evidence>
<evidence type="ECO:0000256" key="10">
    <source>
        <dbReference type="ARBA" id="ARBA00023242"/>
    </source>
</evidence>
<protein>
    <recommendedName>
        <fullName evidence="11">Protein artemis</fullName>
    </recommendedName>
    <alternativeName>
        <fullName evidence="12">DNA cross-link repair 1C protein</fullName>
    </alternativeName>
</protein>
<evidence type="ECO:0000313" key="17">
    <source>
        <dbReference type="Proteomes" id="UP000813385"/>
    </source>
</evidence>
<name>A0A8K0TRK5_9PEZI</name>
<evidence type="ECO:0000256" key="3">
    <source>
        <dbReference type="ARBA" id="ARBA00022722"/>
    </source>
</evidence>
<dbReference type="SUPFAM" id="SSF56281">
    <property type="entry name" value="Metallo-hydrolase/oxidoreductase"/>
    <property type="match status" value="1"/>
</dbReference>
<dbReference type="GO" id="GO:0035312">
    <property type="term" value="F:5'-3' DNA exonuclease activity"/>
    <property type="evidence" value="ECO:0007669"/>
    <property type="project" value="TreeGrafter"/>
</dbReference>
<gene>
    <name evidence="16" type="ORF">B0T11DRAFT_61367</name>
</gene>
<keyword evidence="4" id="KW-0255">Endonuclease</keyword>
<dbReference type="PANTHER" id="PTHR23240">
    <property type="entry name" value="DNA CROSS-LINK REPAIR PROTEIN PSO2/SNM1-RELATED"/>
    <property type="match status" value="1"/>
</dbReference>
<feature type="compositionally biased region" description="Basic residues" evidence="13">
    <location>
        <begin position="642"/>
        <end position="651"/>
    </location>
</feature>
<evidence type="ECO:0000256" key="11">
    <source>
        <dbReference type="ARBA" id="ARBA00039759"/>
    </source>
</evidence>
<sequence>MSTFDGYIAEFPKIRVDCFVQQPGRPKPLACFLSHVHSDHLRGLIGFRAPFIYCSAATREILIRLERYWCRTNFAKGIIETSSVTYRDLRNIIKPVPLDTPTRLELEHQSYIQFTLLDANHCPGSVMFLFEDGANAVLYTGDTRSEPWFVNALARNPSLISYTAGIKTLDRIYLDTSFTSDEPFQTKAEGIVELLRKVARYPADTIFHFQAWTYGYEDVWIALAKALDTRIHVDEYKMKIYESLTSKIKLRGVDTIVHLCPEAAALAGFMCGNAEQPGCLTRDTKVRLHSCEKGNYCDVIKAGPFVSIQPIIAHLEDGVDQLEMGIGGGATDLEREVELEPLEDEDVEALIRQTCASDEEAEKAIGNIRAYLARHATQGIRLDIDAMSLDDDLEAAAKAIVKAVTRKITSRRHKGRAVPLSDDGEGPLPRTIHFPYSRHSSYRELCHLVNLLKPKDVWPCTEDPETWLEEGITIEHLFGDYCSGSDFKYDALLEMLAWEHEGRANRSREQSVEVVVVETTITNGPSQPTSTPSPMREKQSLPRDSSIGAAAEADPQAGDSGMVVFDLTVLESQSQVSEPSQTSQLSHLGGEFSHERADAYAAAIQNLQGGAWQELGLLSTSAHHTRRDEIVPGGGEASASSMKRRSTTKRKSNSDSEDVRQRRRV</sequence>
<evidence type="ECO:0000256" key="4">
    <source>
        <dbReference type="ARBA" id="ARBA00022759"/>
    </source>
</evidence>
<dbReference type="GO" id="GO:0006303">
    <property type="term" value="P:double-strand break repair via nonhomologous end joining"/>
    <property type="evidence" value="ECO:0007669"/>
    <property type="project" value="TreeGrafter"/>
</dbReference>
<keyword evidence="9" id="KW-0234">DNA repair</keyword>
<accession>A0A8K0TRK5</accession>
<evidence type="ECO:0000256" key="2">
    <source>
        <dbReference type="ARBA" id="ARBA00010304"/>
    </source>
</evidence>
<dbReference type="GO" id="GO:0003684">
    <property type="term" value="F:damaged DNA binding"/>
    <property type="evidence" value="ECO:0007669"/>
    <property type="project" value="TreeGrafter"/>
</dbReference>
<evidence type="ECO:0000313" key="16">
    <source>
        <dbReference type="EMBL" id="KAH7368169.1"/>
    </source>
</evidence>
<feature type="compositionally biased region" description="Basic and acidic residues" evidence="13">
    <location>
        <begin position="652"/>
        <end position="665"/>
    </location>
</feature>
<evidence type="ECO:0000259" key="15">
    <source>
        <dbReference type="Pfam" id="PF12706"/>
    </source>
</evidence>
<feature type="domain" description="DNA repair metallo-beta-lactamase" evidence="14">
    <location>
        <begin position="432"/>
        <end position="461"/>
    </location>
</feature>
<dbReference type="GO" id="GO:0000723">
    <property type="term" value="P:telomere maintenance"/>
    <property type="evidence" value="ECO:0007669"/>
    <property type="project" value="TreeGrafter"/>
</dbReference>
<dbReference type="Pfam" id="PF07522">
    <property type="entry name" value="DRMBL"/>
    <property type="match status" value="1"/>
</dbReference>
<organism evidence="16 17">
    <name type="scientific">Plectosphaerella cucumerina</name>
    <dbReference type="NCBI Taxonomy" id="40658"/>
    <lineage>
        <taxon>Eukaryota</taxon>
        <taxon>Fungi</taxon>
        <taxon>Dikarya</taxon>
        <taxon>Ascomycota</taxon>
        <taxon>Pezizomycotina</taxon>
        <taxon>Sordariomycetes</taxon>
        <taxon>Hypocreomycetidae</taxon>
        <taxon>Glomerellales</taxon>
        <taxon>Plectosphaerellaceae</taxon>
        <taxon>Plectosphaerella</taxon>
    </lineage>
</organism>
<feature type="compositionally biased region" description="Polar residues" evidence="13">
    <location>
        <begin position="521"/>
        <end position="533"/>
    </location>
</feature>
<dbReference type="EMBL" id="JAGPXD010000002">
    <property type="protein sequence ID" value="KAH7368169.1"/>
    <property type="molecule type" value="Genomic_DNA"/>
</dbReference>
<keyword evidence="17" id="KW-1185">Reference proteome</keyword>
<dbReference type="Proteomes" id="UP000813385">
    <property type="component" value="Unassembled WGS sequence"/>
</dbReference>
<evidence type="ECO:0000259" key="14">
    <source>
        <dbReference type="Pfam" id="PF07522"/>
    </source>
</evidence>
<keyword evidence="10" id="KW-0539">Nucleus</keyword>
<feature type="region of interest" description="Disordered" evidence="13">
    <location>
        <begin position="520"/>
        <end position="558"/>
    </location>
</feature>
<reference evidence="16" key="1">
    <citation type="journal article" date="2021" name="Nat. Commun.">
        <title>Genetic determinants of endophytism in the Arabidopsis root mycobiome.</title>
        <authorList>
            <person name="Mesny F."/>
            <person name="Miyauchi S."/>
            <person name="Thiergart T."/>
            <person name="Pickel B."/>
            <person name="Atanasova L."/>
            <person name="Karlsson M."/>
            <person name="Huettel B."/>
            <person name="Barry K.W."/>
            <person name="Haridas S."/>
            <person name="Chen C."/>
            <person name="Bauer D."/>
            <person name="Andreopoulos W."/>
            <person name="Pangilinan J."/>
            <person name="LaButti K."/>
            <person name="Riley R."/>
            <person name="Lipzen A."/>
            <person name="Clum A."/>
            <person name="Drula E."/>
            <person name="Henrissat B."/>
            <person name="Kohler A."/>
            <person name="Grigoriev I.V."/>
            <person name="Martin F.M."/>
            <person name="Hacquard S."/>
        </authorList>
    </citation>
    <scope>NUCLEOTIDE SEQUENCE</scope>
    <source>
        <strain evidence="16">MPI-CAGE-AT-0016</strain>
    </source>
</reference>
<dbReference type="AlphaFoldDB" id="A0A8K0TRK5"/>
<dbReference type="InterPro" id="IPR036866">
    <property type="entry name" value="RibonucZ/Hydroxyglut_hydro"/>
</dbReference>
<dbReference type="Pfam" id="PF12706">
    <property type="entry name" value="Lactamase_B_2"/>
    <property type="match status" value="1"/>
</dbReference>
<dbReference type="OrthoDB" id="5561659at2759"/>
<feature type="region of interest" description="Disordered" evidence="13">
    <location>
        <begin position="623"/>
        <end position="665"/>
    </location>
</feature>
<evidence type="ECO:0000256" key="13">
    <source>
        <dbReference type="SAM" id="MobiDB-lite"/>
    </source>
</evidence>
<evidence type="ECO:0000256" key="8">
    <source>
        <dbReference type="ARBA" id="ARBA00023172"/>
    </source>
</evidence>
<evidence type="ECO:0000256" key="7">
    <source>
        <dbReference type="ARBA" id="ARBA00022839"/>
    </source>
</evidence>
<keyword evidence="3" id="KW-0540">Nuclease</keyword>
<evidence type="ECO:0000256" key="12">
    <source>
        <dbReference type="ARBA" id="ARBA00042677"/>
    </source>
</evidence>
<keyword evidence="7" id="KW-0269">Exonuclease</keyword>
<dbReference type="PANTHER" id="PTHR23240:SF8">
    <property type="entry name" value="PROTEIN ARTEMIS"/>
    <property type="match status" value="1"/>
</dbReference>
<dbReference type="GO" id="GO:0005634">
    <property type="term" value="C:nucleus"/>
    <property type="evidence" value="ECO:0007669"/>
    <property type="project" value="UniProtKB-SubCell"/>
</dbReference>
<dbReference type="InterPro" id="IPR001279">
    <property type="entry name" value="Metallo-B-lactamas"/>
</dbReference>
<proteinExistence type="inferred from homology"/>
<keyword evidence="8" id="KW-0233">DNA recombination</keyword>
<feature type="domain" description="Metallo-beta-lactamase" evidence="15">
    <location>
        <begin position="26"/>
        <end position="199"/>
    </location>
</feature>